<feature type="transmembrane region" description="Helical" evidence="1">
    <location>
        <begin position="40"/>
        <end position="62"/>
    </location>
</feature>
<feature type="transmembrane region" description="Helical" evidence="1">
    <location>
        <begin position="223"/>
        <end position="242"/>
    </location>
</feature>
<evidence type="ECO:0000256" key="1">
    <source>
        <dbReference type="SAM" id="Phobius"/>
    </source>
</evidence>
<evidence type="ECO:0000313" key="3">
    <source>
        <dbReference type="Proteomes" id="UP000266673"/>
    </source>
</evidence>
<keyword evidence="1" id="KW-1133">Transmembrane helix</keyword>
<dbReference type="OrthoDB" id="2438676at2759"/>
<keyword evidence="1" id="KW-0812">Transmembrane</keyword>
<dbReference type="EMBL" id="QKWP01002495">
    <property type="protein sequence ID" value="RIB03133.1"/>
    <property type="molecule type" value="Genomic_DNA"/>
</dbReference>
<reference evidence="2 3" key="1">
    <citation type="submission" date="2018-06" db="EMBL/GenBank/DDBJ databases">
        <title>Comparative genomics reveals the genomic features of Rhizophagus irregularis, R. cerebriforme, R. diaphanum and Gigaspora rosea, and their symbiotic lifestyle signature.</title>
        <authorList>
            <person name="Morin E."/>
            <person name="San Clemente H."/>
            <person name="Chen E.C.H."/>
            <person name="De La Providencia I."/>
            <person name="Hainaut M."/>
            <person name="Kuo A."/>
            <person name="Kohler A."/>
            <person name="Murat C."/>
            <person name="Tang N."/>
            <person name="Roy S."/>
            <person name="Loubradou J."/>
            <person name="Henrissat B."/>
            <person name="Grigoriev I.V."/>
            <person name="Corradi N."/>
            <person name="Roux C."/>
            <person name="Martin F.M."/>
        </authorList>
    </citation>
    <scope>NUCLEOTIDE SEQUENCE [LARGE SCALE GENOMIC DNA]</scope>
    <source>
        <strain evidence="2 3">DAOM 194757</strain>
    </source>
</reference>
<keyword evidence="1" id="KW-0472">Membrane</keyword>
<gene>
    <name evidence="2" type="ORF">C2G38_2225953</name>
</gene>
<proteinExistence type="predicted"/>
<keyword evidence="3" id="KW-1185">Reference proteome</keyword>
<accession>A0A397U723</accession>
<feature type="transmembrane region" description="Helical" evidence="1">
    <location>
        <begin position="198"/>
        <end position="217"/>
    </location>
</feature>
<dbReference type="Proteomes" id="UP000266673">
    <property type="component" value="Unassembled WGS sequence"/>
</dbReference>
<feature type="transmembrane region" description="Helical" evidence="1">
    <location>
        <begin position="273"/>
        <end position="293"/>
    </location>
</feature>
<comment type="caution">
    <text evidence="2">The sequence shown here is derived from an EMBL/GenBank/DDBJ whole genome shotgun (WGS) entry which is preliminary data.</text>
</comment>
<protein>
    <submittedName>
        <fullName evidence="2">Uncharacterized protein</fullName>
    </submittedName>
</protein>
<name>A0A397U723_9GLOM</name>
<sequence length="315" mass="34322">MSEKSLSVIELENHSFFHTYVVSPVQAFFRSHVVWPSKEYSLIFSSYMLILLSILLLLILLLGSSKTIYLSKFTFDDLIKFITKKNDITFTLYGYCVDNSCTTPSLVNNFDKLPSSSEITGKSSNQNHLDIPIPSIPTPSIPNVPSSVEPAVSAVSSAVTDAANTAANTAGDIAAVAPGLLTQLLSAFDNFKPRSPTANVSGFFTIPYLIALIFNVISLPLLYFHFTIIAALLILTSSLLNFIACFFDLLLFVWVFDLISIIPGIGSQNTGPGIYLATMSVSFLTVATILLCIGSCSTVRSSSNDYENEEQSIFD</sequence>
<dbReference type="AlphaFoldDB" id="A0A397U723"/>
<feature type="transmembrane region" description="Helical" evidence="1">
    <location>
        <begin position="249"/>
        <end position="267"/>
    </location>
</feature>
<organism evidence="2 3">
    <name type="scientific">Gigaspora rosea</name>
    <dbReference type="NCBI Taxonomy" id="44941"/>
    <lineage>
        <taxon>Eukaryota</taxon>
        <taxon>Fungi</taxon>
        <taxon>Fungi incertae sedis</taxon>
        <taxon>Mucoromycota</taxon>
        <taxon>Glomeromycotina</taxon>
        <taxon>Glomeromycetes</taxon>
        <taxon>Diversisporales</taxon>
        <taxon>Gigasporaceae</taxon>
        <taxon>Gigaspora</taxon>
    </lineage>
</organism>
<evidence type="ECO:0000313" key="2">
    <source>
        <dbReference type="EMBL" id="RIB03133.1"/>
    </source>
</evidence>